<sequence length="118" mass="13001">MSYGKNELTVTGSLQSAPAVGSPKASRSKLRSLNLISTSCPFCIYFHPLLTGHVLLTPQPDPLSPSSTKNPFAEISSSCHWSKRQFSSQKVRERRRQFLEIPSRVGDGPIASRKMANI</sequence>
<dbReference type="EMBL" id="BGPR01110187">
    <property type="protein sequence ID" value="GBM88329.1"/>
    <property type="molecule type" value="Genomic_DNA"/>
</dbReference>
<comment type="caution">
    <text evidence="2">The sequence shown here is derived from an EMBL/GenBank/DDBJ whole genome shotgun (WGS) entry which is preliminary data.</text>
</comment>
<dbReference type="AlphaFoldDB" id="A0A4Y2JFV8"/>
<dbReference type="Proteomes" id="UP000499080">
    <property type="component" value="Unassembled WGS sequence"/>
</dbReference>
<gene>
    <name evidence="2" type="ORF">AVEN_229342_1</name>
    <name evidence="3" type="ORF">AVEN_61939_1</name>
</gene>
<keyword evidence="4" id="KW-1185">Reference proteome</keyword>
<evidence type="ECO:0000313" key="4">
    <source>
        <dbReference type="Proteomes" id="UP000499080"/>
    </source>
</evidence>
<proteinExistence type="predicted"/>
<evidence type="ECO:0000313" key="2">
    <source>
        <dbReference type="EMBL" id="GBM88329.1"/>
    </source>
</evidence>
<name>A0A4Y2JFV8_ARAVE</name>
<dbReference type="EMBL" id="BGPR01110202">
    <property type="protein sequence ID" value="GBM88373.1"/>
    <property type="molecule type" value="Genomic_DNA"/>
</dbReference>
<protein>
    <submittedName>
        <fullName evidence="2">Uncharacterized protein</fullName>
    </submittedName>
</protein>
<feature type="region of interest" description="Disordered" evidence="1">
    <location>
        <begin position="1"/>
        <end position="26"/>
    </location>
</feature>
<reference evidence="2 4" key="1">
    <citation type="journal article" date="2019" name="Sci. Rep.">
        <title>Orb-weaving spider Araneus ventricosus genome elucidates the spidroin gene catalogue.</title>
        <authorList>
            <person name="Kono N."/>
            <person name="Nakamura H."/>
            <person name="Ohtoshi R."/>
            <person name="Moran D.A.P."/>
            <person name="Shinohara A."/>
            <person name="Yoshida Y."/>
            <person name="Fujiwara M."/>
            <person name="Mori M."/>
            <person name="Tomita M."/>
            <person name="Arakawa K."/>
        </authorList>
    </citation>
    <scope>NUCLEOTIDE SEQUENCE [LARGE SCALE GENOMIC DNA]</scope>
</reference>
<evidence type="ECO:0000256" key="1">
    <source>
        <dbReference type="SAM" id="MobiDB-lite"/>
    </source>
</evidence>
<evidence type="ECO:0000313" key="3">
    <source>
        <dbReference type="EMBL" id="GBM88373.1"/>
    </source>
</evidence>
<accession>A0A4Y2JFV8</accession>
<organism evidence="2 4">
    <name type="scientific">Araneus ventricosus</name>
    <name type="common">Orbweaver spider</name>
    <name type="synonym">Epeira ventricosa</name>
    <dbReference type="NCBI Taxonomy" id="182803"/>
    <lineage>
        <taxon>Eukaryota</taxon>
        <taxon>Metazoa</taxon>
        <taxon>Ecdysozoa</taxon>
        <taxon>Arthropoda</taxon>
        <taxon>Chelicerata</taxon>
        <taxon>Arachnida</taxon>
        <taxon>Araneae</taxon>
        <taxon>Araneomorphae</taxon>
        <taxon>Entelegynae</taxon>
        <taxon>Araneoidea</taxon>
        <taxon>Araneidae</taxon>
        <taxon>Araneus</taxon>
    </lineage>
</organism>